<dbReference type="Proteomes" id="UP000287651">
    <property type="component" value="Unassembled WGS sequence"/>
</dbReference>
<protein>
    <submittedName>
        <fullName evidence="1">Uncharacterized protein</fullName>
    </submittedName>
</protein>
<proteinExistence type="predicted"/>
<accession>A0A426ZB15</accession>
<reference evidence="1 2" key="1">
    <citation type="journal article" date="2014" name="Agronomy (Basel)">
        <title>A Draft Genome Sequence for Ensete ventricosum, the Drought-Tolerant Tree Against Hunger.</title>
        <authorList>
            <person name="Harrison J."/>
            <person name="Moore K.A."/>
            <person name="Paszkiewicz K."/>
            <person name="Jones T."/>
            <person name="Grant M."/>
            <person name="Ambacheew D."/>
            <person name="Muzemil S."/>
            <person name="Studholme D.J."/>
        </authorList>
    </citation>
    <scope>NUCLEOTIDE SEQUENCE [LARGE SCALE GENOMIC DNA]</scope>
</reference>
<name>A0A426ZB15_ENSVE</name>
<comment type="caution">
    <text evidence="1">The sequence shown here is derived from an EMBL/GenBank/DDBJ whole genome shotgun (WGS) entry which is preliminary data.</text>
</comment>
<evidence type="ECO:0000313" key="2">
    <source>
        <dbReference type="Proteomes" id="UP000287651"/>
    </source>
</evidence>
<dbReference type="EMBL" id="AMZH03007512">
    <property type="protein sequence ID" value="RRT61146.1"/>
    <property type="molecule type" value="Genomic_DNA"/>
</dbReference>
<organism evidence="1 2">
    <name type="scientific">Ensete ventricosum</name>
    <name type="common">Abyssinian banana</name>
    <name type="synonym">Musa ensete</name>
    <dbReference type="NCBI Taxonomy" id="4639"/>
    <lineage>
        <taxon>Eukaryota</taxon>
        <taxon>Viridiplantae</taxon>
        <taxon>Streptophyta</taxon>
        <taxon>Embryophyta</taxon>
        <taxon>Tracheophyta</taxon>
        <taxon>Spermatophyta</taxon>
        <taxon>Magnoliopsida</taxon>
        <taxon>Liliopsida</taxon>
        <taxon>Zingiberales</taxon>
        <taxon>Musaceae</taxon>
        <taxon>Ensete</taxon>
    </lineage>
</organism>
<gene>
    <name evidence="1" type="ORF">B296_00006685</name>
</gene>
<evidence type="ECO:0000313" key="1">
    <source>
        <dbReference type="EMBL" id="RRT61146.1"/>
    </source>
</evidence>
<sequence>MHKVQHRGGGQSQVTFVFLTLKRIGETKYPSSLINPAEELCVGSKILRRSLIEDNSCQIIANGD</sequence>
<dbReference type="AlphaFoldDB" id="A0A426ZB15"/>